<dbReference type="InterPro" id="IPR010662">
    <property type="entry name" value="RBBP9/YdeN"/>
</dbReference>
<dbReference type="OrthoDB" id="9804993at2"/>
<dbReference type="Proteomes" id="UP000298616">
    <property type="component" value="Chromosome"/>
</dbReference>
<evidence type="ECO:0000313" key="1">
    <source>
        <dbReference type="EMBL" id="QCK15801.1"/>
    </source>
</evidence>
<dbReference type="KEGG" id="fpf:DCC35_14125"/>
<dbReference type="EMBL" id="CP028923">
    <property type="protein sequence ID" value="QCK15801.1"/>
    <property type="molecule type" value="Genomic_DNA"/>
</dbReference>
<dbReference type="PANTHER" id="PTHR15394:SF3">
    <property type="entry name" value="SERINE HYDROLASE RBBP9"/>
    <property type="match status" value="1"/>
</dbReference>
<dbReference type="SUPFAM" id="SSF53474">
    <property type="entry name" value="alpha/beta-Hydrolases"/>
    <property type="match status" value="1"/>
</dbReference>
<dbReference type="Gene3D" id="3.40.50.1820">
    <property type="entry name" value="alpha/beta hydrolase"/>
    <property type="match status" value="1"/>
</dbReference>
<protein>
    <submittedName>
        <fullName evidence="1">Alpha/beta hydrolase</fullName>
    </submittedName>
</protein>
<organism evidence="1 2">
    <name type="scientific">Mangrovivirga cuniculi</name>
    <dbReference type="NCBI Taxonomy" id="2715131"/>
    <lineage>
        <taxon>Bacteria</taxon>
        <taxon>Pseudomonadati</taxon>
        <taxon>Bacteroidota</taxon>
        <taxon>Cytophagia</taxon>
        <taxon>Cytophagales</taxon>
        <taxon>Mangrovivirgaceae</taxon>
        <taxon>Mangrovivirga</taxon>
    </lineage>
</organism>
<name>A0A4D7JJM6_9BACT</name>
<accession>A0A4D7JJM6</accession>
<proteinExistence type="predicted"/>
<keyword evidence="1" id="KW-0378">Hydrolase</keyword>
<evidence type="ECO:0000313" key="2">
    <source>
        <dbReference type="Proteomes" id="UP000298616"/>
    </source>
</evidence>
<dbReference type="Pfam" id="PF06821">
    <property type="entry name" value="Ser_hydrolase"/>
    <property type="match status" value="1"/>
</dbReference>
<gene>
    <name evidence="1" type="ORF">DCC35_14125</name>
</gene>
<dbReference type="AlphaFoldDB" id="A0A4D7JJM6"/>
<sequence length="174" mass="19710">MKVNIPGLHNSDENHWQTLLEKTHPEDFIRINQENWDQPECNAWINKIERDLLTKNHLDLILIGHSIGCIAIVKWVEKFGHAIKGALLVAPSDSENENYPSYIKGFTPIPKSKLPFPTLVVGSTNDHVTTVERTKEFAANWGSKLIMLEDAGHIEPKSGFGPWPQVEVLIKELE</sequence>
<reference evidence="1 2" key="1">
    <citation type="submission" date="2018-04" db="EMBL/GenBank/DDBJ databases">
        <title>Complete genome uncultured novel isolate.</title>
        <authorList>
            <person name="Merlino G."/>
        </authorList>
    </citation>
    <scope>NUCLEOTIDE SEQUENCE [LARGE SCALE GENOMIC DNA]</scope>
    <source>
        <strain evidence="2">R1DC9</strain>
    </source>
</reference>
<keyword evidence="2" id="KW-1185">Reference proteome</keyword>
<dbReference type="InterPro" id="IPR029058">
    <property type="entry name" value="AB_hydrolase_fold"/>
</dbReference>
<dbReference type="RefSeq" id="WP_137091396.1">
    <property type="nucleotide sequence ID" value="NZ_CP028923.1"/>
</dbReference>
<dbReference type="PANTHER" id="PTHR15394">
    <property type="entry name" value="SERINE HYDROLASE RBBP9"/>
    <property type="match status" value="1"/>
</dbReference>
<dbReference type="GO" id="GO:0016787">
    <property type="term" value="F:hydrolase activity"/>
    <property type="evidence" value="ECO:0007669"/>
    <property type="project" value="UniProtKB-KW"/>
</dbReference>